<organism evidence="1 2">
    <name type="scientific">Alligator mississippiensis</name>
    <name type="common">American alligator</name>
    <dbReference type="NCBI Taxonomy" id="8496"/>
    <lineage>
        <taxon>Eukaryota</taxon>
        <taxon>Metazoa</taxon>
        <taxon>Chordata</taxon>
        <taxon>Craniata</taxon>
        <taxon>Vertebrata</taxon>
        <taxon>Euteleostomi</taxon>
        <taxon>Archelosauria</taxon>
        <taxon>Archosauria</taxon>
        <taxon>Crocodylia</taxon>
        <taxon>Alligatoridae</taxon>
        <taxon>Alligatorinae</taxon>
        <taxon>Alligator</taxon>
    </lineage>
</organism>
<name>A0A151MYT3_ALLMI</name>
<accession>A0A151MYT3</accession>
<keyword evidence="2" id="KW-1185">Reference proteome</keyword>
<evidence type="ECO:0000313" key="2">
    <source>
        <dbReference type="Proteomes" id="UP000050525"/>
    </source>
</evidence>
<sequence length="99" mass="11107">MVGGVHWPDQRRTGLGEYWVHGSDSRVDGETGLVWPHGSNLLRKGSGLHHQPQHMSDHGDQLPAVGVAERSINQINSDFDYKREVLEALGEVIINRSWE</sequence>
<evidence type="ECO:0000313" key="1">
    <source>
        <dbReference type="EMBL" id="KYO29628.1"/>
    </source>
</evidence>
<reference evidence="1 2" key="1">
    <citation type="journal article" date="2012" name="Genome Biol.">
        <title>Sequencing three crocodilian genomes to illuminate the evolution of archosaurs and amniotes.</title>
        <authorList>
            <person name="St John J.A."/>
            <person name="Braun E.L."/>
            <person name="Isberg S.R."/>
            <person name="Miles L.G."/>
            <person name="Chong A.Y."/>
            <person name="Gongora J."/>
            <person name="Dalzell P."/>
            <person name="Moran C."/>
            <person name="Bed'hom B."/>
            <person name="Abzhanov A."/>
            <person name="Burgess S.C."/>
            <person name="Cooksey A.M."/>
            <person name="Castoe T.A."/>
            <person name="Crawford N.G."/>
            <person name="Densmore L.D."/>
            <person name="Drew J.C."/>
            <person name="Edwards S.V."/>
            <person name="Faircloth B.C."/>
            <person name="Fujita M.K."/>
            <person name="Greenwold M.J."/>
            <person name="Hoffmann F.G."/>
            <person name="Howard J.M."/>
            <person name="Iguchi T."/>
            <person name="Janes D.E."/>
            <person name="Khan S.Y."/>
            <person name="Kohno S."/>
            <person name="de Koning A.J."/>
            <person name="Lance S.L."/>
            <person name="McCarthy F.M."/>
            <person name="McCormack J.E."/>
            <person name="Merchant M.E."/>
            <person name="Peterson D.G."/>
            <person name="Pollock D.D."/>
            <person name="Pourmand N."/>
            <person name="Raney B.J."/>
            <person name="Roessler K.A."/>
            <person name="Sanford J.R."/>
            <person name="Sawyer R.H."/>
            <person name="Schmidt C.J."/>
            <person name="Triplett E.W."/>
            <person name="Tuberville T.D."/>
            <person name="Venegas-Anaya M."/>
            <person name="Howard J.T."/>
            <person name="Jarvis E.D."/>
            <person name="Guillette L.J.Jr."/>
            <person name="Glenn T.C."/>
            <person name="Green R.E."/>
            <person name="Ray D.A."/>
        </authorList>
    </citation>
    <scope>NUCLEOTIDE SEQUENCE [LARGE SCALE GENOMIC DNA]</scope>
    <source>
        <strain evidence="1">KSC_2009_1</strain>
    </source>
</reference>
<dbReference type="AlphaFoldDB" id="A0A151MYT3"/>
<gene>
    <name evidence="1" type="ORF">Y1Q_0011846</name>
</gene>
<dbReference type="Proteomes" id="UP000050525">
    <property type="component" value="Unassembled WGS sequence"/>
</dbReference>
<proteinExistence type="predicted"/>
<comment type="caution">
    <text evidence="1">The sequence shown here is derived from an EMBL/GenBank/DDBJ whole genome shotgun (WGS) entry which is preliminary data.</text>
</comment>
<dbReference type="EMBL" id="AKHW03004601">
    <property type="protein sequence ID" value="KYO29628.1"/>
    <property type="molecule type" value="Genomic_DNA"/>
</dbReference>
<protein>
    <submittedName>
        <fullName evidence="1">Uncharacterized protein</fullName>
    </submittedName>
</protein>